<protein>
    <submittedName>
        <fullName evidence="1">Uncharacterized protein</fullName>
    </submittedName>
</protein>
<feature type="non-terminal residue" evidence="1">
    <location>
        <position position="1"/>
    </location>
</feature>
<gene>
    <name evidence="1" type="ORF">ARMGADRAFT_940711</name>
</gene>
<accession>A0A2H3D4Z6</accession>
<dbReference type="EMBL" id="KZ293684">
    <property type="protein sequence ID" value="PBK86482.1"/>
    <property type="molecule type" value="Genomic_DNA"/>
</dbReference>
<dbReference type="OrthoDB" id="10558213at2759"/>
<reference evidence="2" key="1">
    <citation type="journal article" date="2017" name="Nat. Ecol. Evol.">
        <title>Genome expansion and lineage-specific genetic innovations in the forest pathogenic fungi Armillaria.</title>
        <authorList>
            <person name="Sipos G."/>
            <person name="Prasanna A.N."/>
            <person name="Walter M.C."/>
            <person name="O'Connor E."/>
            <person name="Balint B."/>
            <person name="Krizsan K."/>
            <person name="Kiss B."/>
            <person name="Hess J."/>
            <person name="Varga T."/>
            <person name="Slot J."/>
            <person name="Riley R."/>
            <person name="Boka B."/>
            <person name="Rigling D."/>
            <person name="Barry K."/>
            <person name="Lee J."/>
            <person name="Mihaltcheva S."/>
            <person name="LaButti K."/>
            <person name="Lipzen A."/>
            <person name="Waldron R."/>
            <person name="Moloney N.M."/>
            <person name="Sperisen C."/>
            <person name="Kredics L."/>
            <person name="Vagvoelgyi C."/>
            <person name="Patrignani A."/>
            <person name="Fitzpatrick D."/>
            <person name="Nagy I."/>
            <person name="Doyle S."/>
            <person name="Anderson J.B."/>
            <person name="Grigoriev I.V."/>
            <person name="Gueldener U."/>
            <person name="Muensterkoetter M."/>
            <person name="Nagy L.G."/>
        </authorList>
    </citation>
    <scope>NUCLEOTIDE SEQUENCE [LARGE SCALE GENOMIC DNA]</scope>
    <source>
        <strain evidence="2">Ar21-2</strain>
    </source>
</reference>
<sequence length="102" mass="12198">AKSKQSGRSIHQINHRHQHDKLNDYHNFWNWCKVQKMSKLLSNISNVYLSGESLFNNIIKRHEQLSKIVNYFLGLCIMQSKATVYSWKEESTELMWNEKTKQ</sequence>
<evidence type="ECO:0000313" key="2">
    <source>
        <dbReference type="Proteomes" id="UP000217790"/>
    </source>
</evidence>
<organism evidence="1 2">
    <name type="scientific">Armillaria gallica</name>
    <name type="common">Bulbous honey fungus</name>
    <name type="synonym">Armillaria bulbosa</name>
    <dbReference type="NCBI Taxonomy" id="47427"/>
    <lineage>
        <taxon>Eukaryota</taxon>
        <taxon>Fungi</taxon>
        <taxon>Dikarya</taxon>
        <taxon>Basidiomycota</taxon>
        <taxon>Agaricomycotina</taxon>
        <taxon>Agaricomycetes</taxon>
        <taxon>Agaricomycetidae</taxon>
        <taxon>Agaricales</taxon>
        <taxon>Marasmiineae</taxon>
        <taxon>Physalacriaceae</taxon>
        <taxon>Armillaria</taxon>
    </lineage>
</organism>
<name>A0A2H3D4Z6_ARMGA</name>
<dbReference type="InParanoid" id="A0A2H3D4Z6"/>
<evidence type="ECO:0000313" key="1">
    <source>
        <dbReference type="EMBL" id="PBK86482.1"/>
    </source>
</evidence>
<proteinExistence type="predicted"/>
<dbReference type="AlphaFoldDB" id="A0A2H3D4Z6"/>
<dbReference type="Proteomes" id="UP000217790">
    <property type="component" value="Unassembled WGS sequence"/>
</dbReference>
<keyword evidence="2" id="KW-1185">Reference proteome</keyword>